<evidence type="ECO:0000313" key="1">
    <source>
        <dbReference type="EMBL" id="QDU22675.1"/>
    </source>
</evidence>
<organism evidence="1 2">
    <name type="scientific">Urbifossiella limnaea</name>
    <dbReference type="NCBI Taxonomy" id="2528023"/>
    <lineage>
        <taxon>Bacteria</taxon>
        <taxon>Pseudomonadati</taxon>
        <taxon>Planctomycetota</taxon>
        <taxon>Planctomycetia</taxon>
        <taxon>Gemmatales</taxon>
        <taxon>Gemmataceae</taxon>
        <taxon>Urbifossiella</taxon>
    </lineage>
</organism>
<name>A0A517XYT8_9BACT</name>
<dbReference type="EMBL" id="CP036273">
    <property type="protein sequence ID" value="QDU22675.1"/>
    <property type="molecule type" value="Genomic_DNA"/>
</dbReference>
<keyword evidence="2" id="KW-1185">Reference proteome</keyword>
<dbReference type="AlphaFoldDB" id="A0A517XYT8"/>
<evidence type="ECO:0000313" key="2">
    <source>
        <dbReference type="Proteomes" id="UP000319576"/>
    </source>
</evidence>
<dbReference type="KEGG" id="uli:ETAA1_46590"/>
<protein>
    <submittedName>
        <fullName evidence="1">Uncharacterized protein</fullName>
    </submittedName>
</protein>
<gene>
    <name evidence="1" type="ORF">ETAA1_46590</name>
</gene>
<reference evidence="1 2" key="1">
    <citation type="submission" date="2019-02" db="EMBL/GenBank/DDBJ databases">
        <title>Deep-cultivation of Planctomycetes and their phenomic and genomic characterization uncovers novel biology.</title>
        <authorList>
            <person name="Wiegand S."/>
            <person name="Jogler M."/>
            <person name="Boedeker C."/>
            <person name="Pinto D."/>
            <person name="Vollmers J."/>
            <person name="Rivas-Marin E."/>
            <person name="Kohn T."/>
            <person name="Peeters S.H."/>
            <person name="Heuer A."/>
            <person name="Rast P."/>
            <person name="Oberbeckmann S."/>
            <person name="Bunk B."/>
            <person name="Jeske O."/>
            <person name="Meyerdierks A."/>
            <person name="Storesund J.E."/>
            <person name="Kallscheuer N."/>
            <person name="Luecker S."/>
            <person name="Lage O.M."/>
            <person name="Pohl T."/>
            <person name="Merkel B.J."/>
            <person name="Hornburger P."/>
            <person name="Mueller R.-W."/>
            <person name="Bruemmer F."/>
            <person name="Labrenz M."/>
            <person name="Spormann A.M."/>
            <person name="Op den Camp H."/>
            <person name="Overmann J."/>
            <person name="Amann R."/>
            <person name="Jetten M.S.M."/>
            <person name="Mascher T."/>
            <person name="Medema M.H."/>
            <person name="Devos D.P."/>
            <person name="Kaster A.-K."/>
            <person name="Ovreas L."/>
            <person name="Rohde M."/>
            <person name="Galperin M.Y."/>
            <person name="Jogler C."/>
        </authorList>
    </citation>
    <scope>NUCLEOTIDE SEQUENCE [LARGE SCALE GENOMIC DNA]</scope>
    <source>
        <strain evidence="1 2">ETA_A1</strain>
    </source>
</reference>
<accession>A0A517XYT8</accession>
<sequence>MLNVYLKTAAYVGDLGRPGLRDVLHPPIDGGLWSGLSELAASPKRKVSPEVLARLLQLNGPINGITDYPAYLQIITACRNVALGEGCSLIELEQFWLGSATPPSEPGA</sequence>
<dbReference type="Proteomes" id="UP000319576">
    <property type="component" value="Chromosome"/>
</dbReference>
<proteinExistence type="predicted"/>